<dbReference type="InterPro" id="IPR025874">
    <property type="entry name" value="DZR"/>
</dbReference>
<feature type="domain" description="DZANK-type" evidence="1">
    <location>
        <begin position="144"/>
        <end position="191"/>
    </location>
</feature>
<comment type="caution">
    <text evidence="2">The sequence shown here is derived from an EMBL/GenBank/DDBJ whole genome shotgun (WGS) entry which is preliminary data.</text>
</comment>
<organism evidence="2 3">
    <name type="scientific">Pelolinea submarina</name>
    <dbReference type="NCBI Taxonomy" id="913107"/>
    <lineage>
        <taxon>Bacteria</taxon>
        <taxon>Bacillati</taxon>
        <taxon>Chloroflexota</taxon>
        <taxon>Anaerolineae</taxon>
        <taxon>Anaerolineales</taxon>
        <taxon>Anaerolineaceae</taxon>
        <taxon>Pelolinea</taxon>
    </lineage>
</organism>
<evidence type="ECO:0000313" key="3">
    <source>
        <dbReference type="Proteomes" id="UP000256388"/>
    </source>
</evidence>
<name>A0A347ZT42_9CHLR</name>
<protein>
    <submittedName>
        <fullName evidence="2">Double zinc ribbon protein</fullName>
    </submittedName>
</protein>
<accession>A0A347ZT42</accession>
<dbReference type="RefSeq" id="WP_116224101.1">
    <property type="nucleotide sequence ID" value="NZ_AP018437.1"/>
</dbReference>
<proteinExistence type="predicted"/>
<gene>
    <name evidence="2" type="ORF">DFR64_0820</name>
</gene>
<reference evidence="2 3" key="1">
    <citation type="submission" date="2018-08" db="EMBL/GenBank/DDBJ databases">
        <title>Genomic Encyclopedia of Type Strains, Phase IV (KMG-IV): sequencing the most valuable type-strain genomes for metagenomic binning, comparative biology and taxonomic classification.</title>
        <authorList>
            <person name="Goeker M."/>
        </authorList>
    </citation>
    <scope>NUCLEOTIDE SEQUENCE [LARGE SCALE GENOMIC DNA]</scope>
    <source>
        <strain evidence="2 3">DSM 23923</strain>
    </source>
</reference>
<evidence type="ECO:0000313" key="2">
    <source>
        <dbReference type="EMBL" id="REG10951.1"/>
    </source>
</evidence>
<dbReference type="Proteomes" id="UP000256388">
    <property type="component" value="Unassembled WGS sequence"/>
</dbReference>
<evidence type="ECO:0000259" key="1">
    <source>
        <dbReference type="Pfam" id="PF12773"/>
    </source>
</evidence>
<dbReference type="EMBL" id="QUMS01000001">
    <property type="protein sequence ID" value="REG10951.1"/>
    <property type="molecule type" value="Genomic_DNA"/>
</dbReference>
<dbReference type="Pfam" id="PF12773">
    <property type="entry name" value="DZR"/>
    <property type="match status" value="1"/>
</dbReference>
<sequence length="194" mass="20665">MEQRIFHGDFSTDDLAACLLVHFTRGNLVVHKLGSGENVVVQIKTRQDSPSGGQTALTVTFQKVEDGVAVQTSQQAWVGVAASLGYSALAAMQNPFSLLGRIDDIAQDIESIQLIDEIWKVLSANARVLGSGYELSERLHRVMCEFCQTANPAGAPSCLACGAPLGNAQPATCKNCGYVVLQAENTCPNCGRPL</sequence>
<dbReference type="OrthoDB" id="162504at2"/>
<keyword evidence="3" id="KW-1185">Reference proteome</keyword>
<dbReference type="AlphaFoldDB" id="A0A347ZT42"/>